<evidence type="ECO:0000259" key="2">
    <source>
        <dbReference type="Pfam" id="PF13349"/>
    </source>
</evidence>
<dbReference type="PROSITE" id="PS51257">
    <property type="entry name" value="PROKAR_LIPOPROTEIN"/>
    <property type="match status" value="1"/>
</dbReference>
<dbReference type="RefSeq" id="WP_204906942.1">
    <property type="nucleotide sequence ID" value="NZ_JACJKS010000014.1"/>
</dbReference>
<dbReference type="Gene3D" id="2.160.20.120">
    <property type="match status" value="1"/>
</dbReference>
<dbReference type="EMBL" id="JACJKS010000014">
    <property type="protein sequence ID" value="MBM6948938.1"/>
    <property type="molecule type" value="Genomic_DNA"/>
</dbReference>
<evidence type="ECO:0000313" key="4">
    <source>
        <dbReference type="Proteomes" id="UP000705508"/>
    </source>
</evidence>
<feature type="chain" id="PRO_5036908540" evidence="1">
    <location>
        <begin position="31"/>
        <end position="284"/>
    </location>
</feature>
<organism evidence="3 4">
    <name type="scientific">Mordavella massiliensis</name>
    <dbReference type="NCBI Taxonomy" id="1871024"/>
    <lineage>
        <taxon>Bacteria</taxon>
        <taxon>Bacillati</taxon>
        <taxon>Bacillota</taxon>
        <taxon>Clostridia</taxon>
        <taxon>Eubacteriales</taxon>
        <taxon>Clostridiaceae</taxon>
        <taxon>Mordavella</taxon>
    </lineage>
</organism>
<proteinExistence type="predicted"/>
<dbReference type="AlphaFoldDB" id="A0A939BHB3"/>
<comment type="caution">
    <text evidence="3">The sequence shown here is derived from an EMBL/GenBank/DDBJ whole genome shotgun (WGS) entry which is preliminary data.</text>
</comment>
<name>A0A939BHB3_9CLOT</name>
<protein>
    <submittedName>
        <fullName evidence="3">DUF4097 family beta strand repeat protein</fullName>
    </submittedName>
</protein>
<dbReference type="Proteomes" id="UP000705508">
    <property type="component" value="Unassembled WGS sequence"/>
</dbReference>
<keyword evidence="1" id="KW-0732">Signal</keyword>
<dbReference type="InterPro" id="IPR025164">
    <property type="entry name" value="Toastrack_DUF4097"/>
</dbReference>
<gene>
    <name evidence="3" type="ORF">H6A20_09770</name>
</gene>
<feature type="signal peptide" evidence="1">
    <location>
        <begin position="1"/>
        <end position="30"/>
    </location>
</feature>
<dbReference type="Pfam" id="PF13349">
    <property type="entry name" value="DUF4097"/>
    <property type="match status" value="1"/>
</dbReference>
<feature type="domain" description="DUF4097" evidence="2">
    <location>
        <begin position="72"/>
        <end position="220"/>
    </location>
</feature>
<reference evidence="3" key="1">
    <citation type="submission" date="2020-08" db="EMBL/GenBank/DDBJ databases">
        <authorList>
            <person name="Cejkova D."/>
            <person name="Kubasova T."/>
            <person name="Jahodarova E."/>
            <person name="Rychlik I."/>
        </authorList>
    </citation>
    <scope>NUCLEOTIDE SEQUENCE</scope>
    <source>
        <strain evidence="3">An582</strain>
    </source>
</reference>
<sequence length="284" mass="30683">MKRGWKIFWITCGAVAGTGAACMLCGAAMGATLHAAKTYFPDWIGPGREGAAVYEHGDGPSETETDGVYRDIRSLHLETEGLSVQILAGEDGKVTVRTEDVDPDLELEVKEEEGELRVETMAEHLPLRLNSRGHLGNVWIYLPPAAALEKADLTVGVGELYVEEIQAEELDLEVGTGSAEVDRFTAGDLDVEVGVGAATLEGVTRRDADLSCDLGSLAYTDAGRMEDFNYELDCGVGELRLDGDKYSGIDVEKYIDNRADKTMHISCDVGSADIRFAGQQTVFK</sequence>
<evidence type="ECO:0000256" key="1">
    <source>
        <dbReference type="SAM" id="SignalP"/>
    </source>
</evidence>
<accession>A0A939BHB3</accession>
<evidence type="ECO:0000313" key="3">
    <source>
        <dbReference type="EMBL" id="MBM6948938.1"/>
    </source>
</evidence>
<reference evidence="3" key="2">
    <citation type="journal article" date="2021" name="Sci. Rep.">
        <title>The distribution of antibiotic resistance genes in chicken gut microbiota commensals.</title>
        <authorList>
            <person name="Juricova H."/>
            <person name="Matiasovicova J."/>
            <person name="Kubasova T."/>
            <person name="Cejkova D."/>
            <person name="Rychlik I."/>
        </authorList>
    </citation>
    <scope>NUCLEOTIDE SEQUENCE</scope>
    <source>
        <strain evidence="3">An582</strain>
    </source>
</reference>